<gene>
    <name evidence="2" type="ORF">BXYJ_LOCUS2235</name>
</gene>
<name>A0A7I8XQL8_BURXY</name>
<dbReference type="Proteomes" id="UP000582659">
    <property type="component" value="Unassembled WGS sequence"/>
</dbReference>
<dbReference type="EMBL" id="CAJFDI010000001">
    <property type="protein sequence ID" value="CAD5211051.1"/>
    <property type="molecule type" value="Genomic_DNA"/>
</dbReference>
<dbReference type="EMBL" id="CAJFCV020000001">
    <property type="protein sequence ID" value="CAG9087545.1"/>
    <property type="molecule type" value="Genomic_DNA"/>
</dbReference>
<protein>
    <submittedName>
        <fullName evidence="2">(pine wood nematode) hypothetical protein</fullName>
    </submittedName>
</protein>
<dbReference type="AlphaFoldDB" id="A0A7I8XQL8"/>
<comment type="caution">
    <text evidence="2">The sequence shown here is derived from an EMBL/GenBank/DDBJ whole genome shotgun (WGS) entry which is preliminary data.</text>
</comment>
<evidence type="ECO:0000313" key="2">
    <source>
        <dbReference type="EMBL" id="CAD5211051.1"/>
    </source>
</evidence>
<feature type="region of interest" description="Disordered" evidence="1">
    <location>
        <begin position="34"/>
        <end position="53"/>
    </location>
</feature>
<proteinExistence type="predicted"/>
<sequence length="87" mass="9478">MHCPVDVDHQDNIRFDTSLMTRIFLKLYLEASESTKPKKNPQNPLDLHVDRSPTPNTGTAAVFGVGAIAGMADCSPERVLSLELAIA</sequence>
<evidence type="ECO:0000256" key="1">
    <source>
        <dbReference type="SAM" id="MobiDB-lite"/>
    </source>
</evidence>
<reference evidence="2" key="1">
    <citation type="submission" date="2020-09" db="EMBL/GenBank/DDBJ databases">
        <authorList>
            <person name="Kikuchi T."/>
        </authorList>
    </citation>
    <scope>NUCLEOTIDE SEQUENCE</scope>
    <source>
        <strain evidence="2">Ka4C1</strain>
    </source>
</reference>
<organism evidence="2 3">
    <name type="scientific">Bursaphelenchus xylophilus</name>
    <name type="common">Pinewood nematode worm</name>
    <name type="synonym">Aphelenchoides xylophilus</name>
    <dbReference type="NCBI Taxonomy" id="6326"/>
    <lineage>
        <taxon>Eukaryota</taxon>
        <taxon>Metazoa</taxon>
        <taxon>Ecdysozoa</taxon>
        <taxon>Nematoda</taxon>
        <taxon>Chromadorea</taxon>
        <taxon>Rhabditida</taxon>
        <taxon>Tylenchina</taxon>
        <taxon>Tylenchomorpha</taxon>
        <taxon>Aphelenchoidea</taxon>
        <taxon>Aphelenchoididae</taxon>
        <taxon>Bursaphelenchus</taxon>
    </lineage>
</organism>
<keyword evidence="3" id="KW-1185">Reference proteome</keyword>
<accession>A0A7I8XQL8</accession>
<dbReference type="Proteomes" id="UP000659654">
    <property type="component" value="Unassembled WGS sequence"/>
</dbReference>
<evidence type="ECO:0000313" key="3">
    <source>
        <dbReference type="Proteomes" id="UP000659654"/>
    </source>
</evidence>